<protein>
    <recommendedName>
        <fullName evidence="7">Derlin</fullName>
    </recommendedName>
</protein>
<reference evidence="9" key="1">
    <citation type="submission" date="2019-03" db="EMBL/GenBank/DDBJ databases">
        <title>Genome sequencing and reference-guided assembly of Black Bengal Goat (Capra hircus).</title>
        <authorList>
            <person name="Siddiki A.Z."/>
            <person name="Baten A."/>
            <person name="Billah M."/>
            <person name="Alam M.A.U."/>
            <person name="Shawrob K.S.M."/>
            <person name="Saha S."/>
            <person name="Chowdhury M."/>
            <person name="Rahman A.H."/>
            <person name="Stear M."/>
            <person name="Miah G."/>
            <person name="Das G.B."/>
            <person name="Hossain M.M."/>
            <person name="Kumkum M."/>
            <person name="Islam M.S."/>
            <person name="Mollah A.M."/>
            <person name="Ahsan A."/>
            <person name="Tusar F."/>
            <person name="Khan M.K.I."/>
        </authorList>
    </citation>
    <scope>NUCLEOTIDE SEQUENCE [LARGE SCALE GENOMIC DNA]</scope>
</reference>
<dbReference type="GO" id="GO:0005789">
    <property type="term" value="C:endoplasmic reticulum membrane"/>
    <property type="evidence" value="ECO:0007669"/>
    <property type="project" value="UniProtKB-SubCell"/>
</dbReference>
<dbReference type="SUPFAM" id="SSF144091">
    <property type="entry name" value="Rhomboid-like"/>
    <property type="match status" value="1"/>
</dbReference>
<dbReference type="GO" id="GO:0010498">
    <property type="term" value="P:proteasomal protein catabolic process"/>
    <property type="evidence" value="ECO:0007669"/>
    <property type="project" value="UniProtKB-ARBA"/>
</dbReference>
<keyword evidence="3 7" id="KW-0812">Transmembrane</keyword>
<dbReference type="AlphaFoldDB" id="A0A8C2RHU3"/>
<evidence type="ECO:0000256" key="3">
    <source>
        <dbReference type="ARBA" id="ARBA00022692"/>
    </source>
</evidence>
<evidence type="ECO:0000256" key="7">
    <source>
        <dbReference type="RuleBase" id="RU363059"/>
    </source>
</evidence>
<proteinExistence type="inferred from homology"/>
<feature type="region of interest" description="Disordered" evidence="8">
    <location>
        <begin position="250"/>
        <end position="296"/>
    </location>
</feature>
<dbReference type="Ensembl" id="ENSCHIT00010040826.1">
    <property type="protein sequence ID" value="ENSCHIP00010028935.1"/>
    <property type="gene ID" value="ENSCHIG00010021600.1"/>
</dbReference>
<evidence type="ECO:0000256" key="2">
    <source>
        <dbReference type="ARBA" id="ARBA00008917"/>
    </source>
</evidence>
<dbReference type="InterPro" id="IPR035952">
    <property type="entry name" value="Rhomboid-like_sf"/>
</dbReference>
<sequence>MGGAWRRVKRAWRADHDASEASMAWQGLATEFLQVPAVTRTYTAACVLTTAAVQLELLSPFQLYFNPHLVFRKFQVWRLITNFLFFGPLGFSFFFNMLFVYPAPWWRRERAGGRGAEDWAGGGGPGEAEPFQGARFLYQSRRFRYCRMLEEGSFRGRTADFVFMFLFGGVLMTPLLPGPGPHSHAGVRVEPPQPWGEGQLLWPPHLPGAIPALGAHGLLHAAGQLHPGGPAGDRGGPCLLLPGGRLSQPAWRQEAAADPQLPETATGCPSGGPQLPAPPRGAARTPAASPVAEAKASGKLRPCRLQLRPAGASPGPQLTGIGGPVHTMVYSWVGTSGRRLSLSQRIKGLAVESDLNVVVKPLAQQWARQWIGR</sequence>
<dbReference type="InterPro" id="IPR007599">
    <property type="entry name" value="DER1"/>
</dbReference>
<dbReference type="PANTHER" id="PTHR11009">
    <property type="entry name" value="DER1-LIKE PROTEIN, DERLIN"/>
    <property type="match status" value="1"/>
</dbReference>
<feature type="compositionally biased region" description="Low complexity" evidence="8">
    <location>
        <begin position="280"/>
        <end position="290"/>
    </location>
</feature>
<evidence type="ECO:0000256" key="5">
    <source>
        <dbReference type="ARBA" id="ARBA00022989"/>
    </source>
</evidence>
<keyword evidence="4 7" id="KW-0256">Endoplasmic reticulum</keyword>
<accession>A0A8C2RHU3</accession>
<dbReference type="GO" id="GO:0033554">
    <property type="term" value="P:cellular response to stress"/>
    <property type="evidence" value="ECO:0007669"/>
    <property type="project" value="UniProtKB-ARBA"/>
</dbReference>
<organism evidence="9">
    <name type="scientific">Capra hircus</name>
    <name type="common">Goat</name>
    <dbReference type="NCBI Taxonomy" id="9925"/>
    <lineage>
        <taxon>Eukaryota</taxon>
        <taxon>Metazoa</taxon>
        <taxon>Chordata</taxon>
        <taxon>Craniata</taxon>
        <taxon>Vertebrata</taxon>
        <taxon>Euteleostomi</taxon>
        <taxon>Mammalia</taxon>
        <taxon>Eutheria</taxon>
        <taxon>Laurasiatheria</taxon>
        <taxon>Artiodactyla</taxon>
        <taxon>Ruminantia</taxon>
        <taxon>Pecora</taxon>
        <taxon>Bovidae</taxon>
        <taxon>Caprinae</taxon>
        <taxon>Capra</taxon>
    </lineage>
</organism>
<keyword evidence="5 7" id="KW-1133">Transmembrane helix</keyword>
<keyword evidence="6 7" id="KW-0472">Membrane</keyword>
<evidence type="ECO:0000256" key="8">
    <source>
        <dbReference type="SAM" id="MobiDB-lite"/>
    </source>
</evidence>
<comment type="similarity">
    <text evidence="2 7">Belongs to the derlin family.</text>
</comment>
<comment type="subcellular location">
    <subcellularLocation>
        <location evidence="1 7">Endoplasmic reticulum membrane</location>
        <topology evidence="1 7">Multi-pass membrane protein</topology>
    </subcellularLocation>
</comment>
<name>A0A8C2RHU3_CAPHI</name>
<reference evidence="9" key="2">
    <citation type="submission" date="2025-08" db="UniProtKB">
        <authorList>
            <consortium name="Ensembl"/>
        </authorList>
    </citation>
    <scope>IDENTIFICATION</scope>
</reference>
<comment type="function">
    <text evidence="7">Functional component of endoplasmic reticulum-associated degradation (ERAD) for misfolded lumenal proteins. May act by forming a channel that allows the retrotranslocation of misfolded proteins into the cytosol where they are ubiquitinated and degraded by the proteasome.</text>
</comment>
<evidence type="ECO:0000256" key="1">
    <source>
        <dbReference type="ARBA" id="ARBA00004477"/>
    </source>
</evidence>
<evidence type="ECO:0000313" key="9">
    <source>
        <dbReference type="Ensembl" id="ENSCHIP00010028935.1"/>
    </source>
</evidence>
<evidence type="ECO:0000256" key="4">
    <source>
        <dbReference type="ARBA" id="ARBA00022824"/>
    </source>
</evidence>
<dbReference type="Pfam" id="PF04511">
    <property type="entry name" value="DER1"/>
    <property type="match status" value="2"/>
</dbReference>
<evidence type="ECO:0000256" key="6">
    <source>
        <dbReference type="ARBA" id="ARBA00023136"/>
    </source>
</evidence>
<feature type="transmembrane region" description="Helical" evidence="7">
    <location>
        <begin position="79"/>
        <end position="101"/>
    </location>
</feature>
<comment type="caution">
    <text evidence="7">Lacks conserved residue(s) required for the propagation of feature annotation.</text>
</comment>